<comment type="caution">
    <text evidence="1">The sequence shown here is derived from an EMBL/GenBank/DDBJ whole genome shotgun (WGS) entry which is preliminary data.</text>
</comment>
<gene>
    <name evidence="1" type="ORF">JJN12_10990</name>
</gene>
<keyword evidence="2" id="KW-1185">Reference proteome</keyword>
<accession>A0ABS1J431</accession>
<dbReference type="Proteomes" id="UP000604730">
    <property type="component" value="Unassembled WGS sequence"/>
</dbReference>
<dbReference type="EMBL" id="JAEPRJ010000001">
    <property type="protein sequence ID" value="MBK5898298.1"/>
    <property type="molecule type" value="Genomic_DNA"/>
</dbReference>
<protein>
    <submittedName>
        <fullName evidence="1">Uncharacterized protein</fullName>
    </submittedName>
</protein>
<sequence length="55" mass="6095">MINEKNITNNDVKDMTDELKELGLEAYETTTETMLEEMGASIGFKGCCSMVLSQS</sequence>
<name>A0ABS1J431_9FIRM</name>
<evidence type="ECO:0000313" key="1">
    <source>
        <dbReference type="EMBL" id="MBK5898298.1"/>
    </source>
</evidence>
<proteinExistence type="predicted"/>
<organism evidence="1 2">
    <name type="scientific">Catonella massiliensis</name>
    <dbReference type="NCBI Taxonomy" id="2799636"/>
    <lineage>
        <taxon>Bacteria</taxon>
        <taxon>Bacillati</taxon>
        <taxon>Bacillota</taxon>
        <taxon>Clostridia</taxon>
        <taxon>Lachnospirales</taxon>
        <taxon>Lachnospiraceae</taxon>
        <taxon>Catonella</taxon>
    </lineage>
</organism>
<evidence type="ECO:0000313" key="2">
    <source>
        <dbReference type="Proteomes" id="UP000604730"/>
    </source>
</evidence>
<reference evidence="1 2" key="1">
    <citation type="submission" date="2021-01" db="EMBL/GenBank/DDBJ databases">
        <title>Isolation and description of Catonella massiliensis sp. nov., a novel Catonella species, isolated from a stable periodontitis subject.</title>
        <authorList>
            <person name="Antezack A."/>
            <person name="Boxberger M."/>
            <person name="La Scola B."/>
            <person name="Monnet-Corti V."/>
        </authorList>
    </citation>
    <scope>NUCLEOTIDE SEQUENCE [LARGE SCALE GENOMIC DNA]</scope>
    <source>
        <strain evidence="1 2">Marseille-Q4567</strain>
    </source>
</reference>
<dbReference type="RefSeq" id="WP_208429728.1">
    <property type="nucleotide sequence ID" value="NZ_JAEPRJ010000001.1"/>
</dbReference>